<dbReference type="InterPro" id="IPR002645">
    <property type="entry name" value="STAS_dom"/>
</dbReference>
<name>A0ABW5C0Y3_9BACI</name>
<dbReference type="SUPFAM" id="SSF52091">
    <property type="entry name" value="SpoIIaa-like"/>
    <property type="match status" value="1"/>
</dbReference>
<sequence>MKEELKYIGQKIVENDLELAKKVVFQKDSILMKQIELSKLPIAERIKYRAILIRYFGEALYGNLDEIREKVICWGREAAQIAIRDNISLSSTLRGIYLYRTVIWDAFTEELNKREFAPITMLDVSKIIDPLLDLVCEIIGEEFEKHNQKLMEVAYTALEELSVPVVPIVKGIVVLPIVGAVDTHRAKLIMDISLHESVRLGVSYLILDVSGVPIIDTMVANQLFQVVKALQLTGVEVIITGIRPEIAQTVVKLGIHFGEIKTRATMMQALNELGITKS</sequence>
<evidence type="ECO:0000313" key="3">
    <source>
        <dbReference type="EMBL" id="MFD2216097.1"/>
    </source>
</evidence>
<gene>
    <name evidence="3" type="ORF">ACFSKK_20710</name>
</gene>
<dbReference type="InterPro" id="IPR051932">
    <property type="entry name" value="Bact_StressResp_Reg"/>
</dbReference>
<dbReference type="CDD" id="cd07041">
    <property type="entry name" value="STAS_RsbR_RsbS_like"/>
    <property type="match status" value="1"/>
</dbReference>
<dbReference type="PROSITE" id="PS50801">
    <property type="entry name" value="STAS"/>
    <property type="match status" value="1"/>
</dbReference>
<dbReference type="PANTHER" id="PTHR33745">
    <property type="entry name" value="RSBT ANTAGONIST PROTEIN RSBS-RELATED"/>
    <property type="match status" value="1"/>
</dbReference>
<protein>
    <submittedName>
        <fullName evidence="3">STAS domain-containing protein</fullName>
    </submittedName>
</protein>
<keyword evidence="4" id="KW-1185">Reference proteome</keyword>
<reference evidence="4" key="1">
    <citation type="journal article" date="2019" name="Int. J. Syst. Evol. Microbiol.">
        <title>The Global Catalogue of Microorganisms (GCM) 10K type strain sequencing project: providing services to taxonomists for standard genome sequencing and annotation.</title>
        <authorList>
            <consortium name="The Broad Institute Genomics Platform"/>
            <consortium name="The Broad Institute Genome Sequencing Center for Infectious Disease"/>
            <person name="Wu L."/>
            <person name="Ma J."/>
        </authorList>
    </citation>
    <scope>NUCLEOTIDE SEQUENCE [LARGE SCALE GENOMIC DNA]</scope>
    <source>
        <strain evidence="4">CGMCC 1.15474</strain>
    </source>
</reference>
<keyword evidence="1" id="KW-0597">Phosphoprotein</keyword>
<dbReference type="Proteomes" id="UP001597318">
    <property type="component" value="Unassembled WGS sequence"/>
</dbReference>
<dbReference type="InterPro" id="IPR036513">
    <property type="entry name" value="STAS_dom_sf"/>
</dbReference>
<comment type="caution">
    <text evidence="3">The sequence shown here is derived from an EMBL/GenBank/DDBJ whole genome shotgun (WGS) entry which is preliminary data.</text>
</comment>
<evidence type="ECO:0000313" key="4">
    <source>
        <dbReference type="Proteomes" id="UP001597318"/>
    </source>
</evidence>
<dbReference type="PANTHER" id="PTHR33745:SF3">
    <property type="entry name" value="RSBT CO-ANTAGONIST PROTEIN RSBRC"/>
    <property type="match status" value="1"/>
</dbReference>
<dbReference type="Pfam" id="PF01740">
    <property type="entry name" value="STAS"/>
    <property type="match status" value="1"/>
</dbReference>
<dbReference type="EMBL" id="JBHUIK010000006">
    <property type="protein sequence ID" value="MFD2216097.1"/>
    <property type="molecule type" value="Genomic_DNA"/>
</dbReference>
<evidence type="ECO:0000259" key="2">
    <source>
        <dbReference type="PROSITE" id="PS50801"/>
    </source>
</evidence>
<accession>A0ABW5C0Y3</accession>
<feature type="domain" description="STAS" evidence="2">
    <location>
        <begin position="162"/>
        <end position="273"/>
    </location>
</feature>
<evidence type="ECO:0000256" key="1">
    <source>
        <dbReference type="ARBA" id="ARBA00022553"/>
    </source>
</evidence>
<dbReference type="Gene3D" id="3.30.750.24">
    <property type="entry name" value="STAS domain"/>
    <property type="match status" value="1"/>
</dbReference>
<organism evidence="3 4">
    <name type="scientific">Metabacillus endolithicus</name>
    <dbReference type="NCBI Taxonomy" id="1535204"/>
    <lineage>
        <taxon>Bacteria</taxon>
        <taxon>Bacillati</taxon>
        <taxon>Bacillota</taxon>
        <taxon>Bacilli</taxon>
        <taxon>Bacillales</taxon>
        <taxon>Bacillaceae</taxon>
        <taxon>Metabacillus</taxon>
    </lineage>
</organism>
<dbReference type="RefSeq" id="WP_247339615.1">
    <property type="nucleotide sequence ID" value="NZ_CP095550.1"/>
</dbReference>
<proteinExistence type="predicted"/>